<feature type="compositionally biased region" description="Low complexity" evidence="1">
    <location>
        <begin position="112"/>
        <end position="128"/>
    </location>
</feature>
<sequence length="188" mass="19913">MKQILTLLICTILLAGCASSDSTAVSTSDDTNGPYINMVQYEFTTTVGNPIDFSNISGYDDVDGLLPTSVRGYVNYEQPGDYYPSIVCTDLSGNETAIPITVHVLNTPAPVPSASAEPSPSPESTSCPEGKDPDQPCSIVLSEDLSSYQTIYEGESGYDACLNAAYGDETACEIITANDGSFWGYGLK</sequence>
<feature type="signal peptide" evidence="2">
    <location>
        <begin position="1"/>
        <end position="20"/>
    </location>
</feature>
<reference evidence="3 4" key="1">
    <citation type="submission" date="2019-08" db="EMBL/GenBank/DDBJ databases">
        <title>In-depth cultivation of the pig gut microbiome towards novel bacterial diversity and tailored functional studies.</title>
        <authorList>
            <person name="Wylensek D."/>
            <person name="Hitch T.C.A."/>
            <person name="Clavel T."/>
        </authorList>
    </citation>
    <scope>NUCLEOTIDE SEQUENCE [LARGE SCALE GENOMIC DNA]</scope>
    <source>
        <strain evidence="3 4">Oil+RF-744-GAM-WT-6</strain>
    </source>
</reference>
<dbReference type="RefSeq" id="WP_154505585.1">
    <property type="nucleotide sequence ID" value="NZ_VUMN01000029.1"/>
</dbReference>
<dbReference type="InterPro" id="IPR013783">
    <property type="entry name" value="Ig-like_fold"/>
</dbReference>
<dbReference type="PROSITE" id="PS51257">
    <property type="entry name" value="PROKAR_LIPOPROTEIN"/>
    <property type="match status" value="1"/>
</dbReference>
<evidence type="ECO:0000256" key="2">
    <source>
        <dbReference type="SAM" id="SignalP"/>
    </source>
</evidence>
<dbReference type="AlphaFoldDB" id="A0A7X2NTM0"/>
<organism evidence="3 4">
    <name type="scientific">Stecheria intestinalis</name>
    <dbReference type="NCBI Taxonomy" id="2606630"/>
    <lineage>
        <taxon>Bacteria</taxon>
        <taxon>Bacillati</taxon>
        <taxon>Bacillota</taxon>
        <taxon>Erysipelotrichia</taxon>
        <taxon>Erysipelotrichales</taxon>
        <taxon>Erysipelotrichaceae</taxon>
        <taxon>Stecheria</taxon>
    </lineage>
</organism>
<feature type="chain" id="PRO_5038864565" evidence="2">
    <location>
        <begin position="21"/>
        <end position="188"/>
    </location>
</feature>
<dbReference type="Proteomes" id="UP000461880">
    <property type="component" value="Unassembled WGS sequence"/>
</dbReference>
<dbReference type="EMBL" id="VUMN01000029">
    <property type="protein sequence ID" value="MSS59366.1"/>
    <property type="molecule type" value="Genomic_DNA"/>
</dbReference>
<comment type="caution">
    <text evidence="3">The sequence shown here is derived from an EMBL/GenBank/DDBJ whole genome shotgun (WGS) entry which is preliminary data.</text>
</comment>
<evidence type="ECO:0000313" key="3">
    <source>
        <dbReference type="EMBL" id="MSS59366.1"/>
    </source>
</evidence>
<gene>
    <name evidence="3" type="ORF">FYJ51_10725</name>
</gene>
<accession>A0A7X2NTM0</accession>
<proteinExistence type="predicted"/>
<evidence type="ECO:0000313" key="4">
    <source>
        <dbReference type="Proteomes" id="UP000461880"/>
    </source>
</evidence>
<keyword evidence="4" id="KW-1185">Reference proteome</keyword>
<dbReference type="Gene3D" id="2.60.40.10">
    <property type="entry name" value="Immunoglobulins"/>
    <property type="match status" value="1"/>
</dbReference>
<feature type="region of interest" description="Disordered" evidence="1">
    <location>
        <begin position="109"/>
        <end position="135"/>
    </location>
</feature>
<evidence type="ECO:0000256" key="1">
    <source>
        <dbReference type="SAM" id="MobiDB-lite"/>
    </source>
</evidence>
<keyword evidence="2" id="KW-0732">Signal</keyword>
<name>A0A7X2NTM0_9FIRM</name>
<protein>
    <submittedName>
        <fullName evidence="3">Uncharacterized protein</fullName>
    </submittedName>
</protein>